<dbReference type="InterPro" id="IPR052736">
    <property type="entry name" value="Stf3_sulfotransferase"/>
</dbReference>
<name>A0ABS0N5R4_9SPHN</name>
<dbReference type="PANTHER" id="PTHR36451:SF1">
    <property type="entry name" value="OMEGA-HYDROXY-BETA-DIHYDROMENAQUINONE-9 SULFOTRANSFERASE STF3"/>
    <property type="match status" value="1"/>
</dbReference>
<accession>A0ABS0N5R4</accession>
<organism evidence="2 3">
    <name type="scientific">Aurantiacibacter sediminis</name>
    <dbReference type="NCBI Taxonomy" id="2793064"/>
    <lineage>
        <taxon>Bacteria</taxon>
        <taxon>Pseudomonadati</taxon>
        <taxon>Pseudomonadota</taxon>
        <taxon>Alphaproteobacteria</taxon>
        <taxon>Sphingomonadales</taxon>
        <taxon>Erythrobacteraceae</taxon>
        <taxon>Aurantiacibacter</taxon>
    </lineage>
</organism>
<feature type="compositionally biased region" description="Polar residues" evidence="1">
    <location>
        <begin position="397"/>
        <end position="408"/>
    </location>
</feature>
<dbReference type="Proteomes" id="UP000602442">
    <property type="component" value="Unassembled WGS sequence"/>
</dbReference>
<comment type="caution">
    <text evidence="2">The sequence shown here is derived from an EMBL/GenBank/DDBJ whole genome shotgun (WGS) entry which is preliminary data.</text>
</comment>
<evidence type="ECO:0000313" key="2">
    <source>
        <dbReference type="EMBL" id="MBH5323131.1"/>
    </source>
</evidence>
<evidence type="ECO:0000256" key="1">
    <source>
        <dbReference type="SAM" id="MobiDB-lite"/>
    </source>
</evidence>
<dbReference type="RefSeq" id="WP_197921834.1">
    <property type="nucleotide sequence ID" value="NZ_CAWPTA010000008.1"/>
</dbReference>
<reference evidence="2 3" key="1">
    <citation type="submission" date="2020-11" db="EMBL/GenBank/DDBJ databases">
        <title>Erythrobacter sediminis sp. nov., a marine bacterium from a tidal flat of Garorim Bay.</title>
        <authorList>
            <person name="Kim D."/>
            <person name="Yoo Y."/>
            <person name="Kim J.-J."/>
        </authorList>
    </citation>
    <scope>NUCLEOTIDE SEQUENCE [LARGE SCALE GENOMIC DNA]</scope>
    <source>
        <strain evidence="2 3">JGD-13</strain>
    </source>
</reference>
<dbReference type="Pfam" id="PF13469">
    <property type="entry name" value="Sulfotransfer_3"/>
    <property type="match status" value="1"/>
</dbReference>
<keyword evidence="3" id="KW-1185">Reference proteome</keyword>
<protein>
    <submittedName>
        <fullName evidence="2">Sulfotransferase</fullName>
    </submittedName>
</protein>
<feature type="region of interest" description="Disordered" evidence="1">
    <location>
        <begin position="374"/>
        <end position="408"/>
    </location>
</feature>
<dbReference type="SUPFAM" id="SSF52540">
    <property type="entry name" value="P-loop containing nucleoside triphosphate hydrolases"/>
    <property type="match status" value="1"/>
</dbReference>
<dbReference type="PANTHER" id="PTHR36451">
    <property type="entry name" value="PAPS-DEPENDENT SULFOTRANSFERASE STF3"/>
    <property type="match status" value="1"/>
</dbReference>
<proteinExistence type="predicted"/>
<evidence type="ECO:0000313" key="3">
    <source>
        <dbReference type="Proteomes" id="UP000602442"/>
    </source>
</evidence>
<dbReference type="EMBL" id="JAEANY010000003">
    <property type="protein sequence ID" value="MBH5323131.1"/>
    <property type="molecule type" value="Genomic_DNA"/>
</dbReference>
<dbReference type="InterPro" id="IPR027417">
    <property type="entry name" value="P-loop_NTPase"/>
</dbReference>
<sequence>MPPPPRPHPLARSPHVERVCGWLEKSWARGITDVPSLDTDVLWGKALRDVPAEGERGPRSEGEMADFRLRLEVLSESLQSEARLNALGLTMAHGQLVRVIRQRLELGELWSEQPDLVHAELAPPIIIVGQMRSGTTRVHRLLAADPQFAATRFCDSWHPVPRRPDTRPAWSALTLLFARTLDPWLDSIHPFGTTRPDEELGWLACALDHCAYEAQWRVPSFTAFSEDRNPAPIYREFGRILRTDATWHKNANRPRVLKVPQFAEDLPAILSEFPDARVIVTKRCEDDLASSAASLVANQMTMQSDAVDMEWIENEVSRKIALRDNRMEAALAESSGPRAHVDFDALGGDWEGEMRRVYGVLDLEFTGVTASAMRDEQARSAASPHRHHAKQRDEFSDISSDQVSKAAD</sequence>
<gene>
    <name evidence="2" type="ORF">I5L03_11105</name>
</gene>
<dbReference type="Gene3D" id="3.40.50.300">
    <property type="entry name" value="P-loop containing nucleotide triphosphate hydrolases"/>
    <property type="match status" value="1"/>
</dbReference>